<evidence type="ECO:0000256" key="1">
    <source>
        <dbReference type="ARBA" id="ARBA00022908"/>
    </source>
</evidence>
<evidence type="ECO:0000259" key="4">
    <source>
        <dbReference type="PROSITE" id="PS51898"/>
    </source>
</evidence>
<dbReference type="PANTHER" id="PTHR30349">
    <property type="entry name" value="PHAGE INTEGRASE-RELATED"/>
    <property type="match status" value="1"/>
</dbReference>
<evidence type="ECO:0000256" key="2">
    <source>
        <dbReference type="ARBA" id="ARBA00023125"/>
    </source>
</evidence>
<accession>A0A645CVE8</accession>
<reference evidence="6" key="1">
    <citation type="submission" date="2019-08" db="EMBL/GenBank/DDBJ databases">
        <authorList>
            <person name="Kucharzyk K."/>
            <person name="Murdoch R.W."/>
            <person name="Higgins S."/>
            <person name="Loffler F."/>
        </authorList>
    </citation>
    <scope>NUCLEOTIDE SEQUENCE</scope>
</reference>
<dbReference type="Gene3D" id="1.10.150.130">
    <property type="match status" value="1"/>
</dbReference>
<keyword evidence="3" id="KW-0233">DNA recombination</keyword>
<dbReference type="EMBL" id="VSSQ01030357">
    <property type="protein sequence ID" value="MPM80863.1"/>
    <property type="molecule type" value="Genomic_DNA"/>
</dbReference>
<dbReference type="Pfam" id="PF02899">
    <property type="entry name" value="Phage_int_SAM_1"/>
    <property type="match status" value="1"/>
</dbReference>
<proteinExistence type="predicted"/>
<dbReference type="InterPro" id="IPR004107">
    <property type="entry name" value="Integrase_SAM-like_N"/>
</dbReference>
<dbReference type="Gene3D" id="1.10.443.10">
    <property type="entry name" value="Intergrase catalytic core"/>
    <property type="match status" value="1"/>
</dbReference>
<dbReference type="GO" id="GO:0006310">
    <property type="term" value="P:DNA recombination"/>
    <property type="evidence" value="ECO:0007669"/>
    <property type="project" value="UniProtKB-KW"/>
</dbReference>
<dbReference type="PROSITE" id="PS51898">
    <property type="entry name" value="TYR_RECOMBINASE"/>
    <property type="match status" value="1"/>
</dbReference>
<dbReference type="Pfam" id="PF00589">
    <property type="entry name" value="Phage_integrase"/>
    <property type="match status" value="1"/>
</dbReference>
<dbReference type="PROSITE" id="PS51900">
    <property type="entry name" value="CB"/>
    <property type="match status" value="1"/>
</dbReference>
<dbReference type="InterPro" id="IPR013762">
    <property type="entry name" value="Integrase-like_cat_sf"/>
</dbReference>
<dbReference type="InterPro" id="IPR010998">
    <property type="entry name" value="Integrase_recombinase_N"/>
</dbReference>
<organism evidence="6">
    <name type="scientific">bioreactor metagenome</name>
    <dbReference type="NCBI Taxonomy" id="1076179"/>
    <lineage>
        <taxon>unclassified sequences</taxon>
        <taxon>metagenomes</taxon>
        <taxon>ecological metagenomes</taxon>
    </lineage>
</organism>
<dbReference type="InterPro" id="IPR002104">
    <property type="entry name" value="Integrase_catalytic"/>
</dbReference>
<feature type="domain" description="Core-binding (CB)" evidence="5">
    <location>
        <begin position="4"/>
        <end position="98"/>
    </location>
</feature>
<evidence type="ECO:0000256" key="3">
    <source>
        <dbReference type="ARBA" id="ARBA00023172"/>
    </source>
</evidence>
<protein>
    <submittedName>
        <fullName evidence="6">Tyrosine recombinase XerC</fullName>
    </submittedName>
</protein>
<keyword evidence="1" id="KW-0229">DNA integration</keyword>
<comment type="caution">
    <text evidence="6">The sequence shown here is derived from an EMBL/GenBank/DDBJ whole genome shotgun (WGS) entry which is preliminary data.</text>
</comment>
<evidence type="ECO:0000313" key="6">
    <source>
        <dbReference type="EMBL" id="MPM80863.1"/>
    </source>
</evidence>
<name>A0A645CVE8_9ZZZZ</name>
<dbReference type="GO" id="GO:0015074">
    <property type="term" value="P:DNA integration"/>
    <property type="evidence" value="ECO:0007669"/>
    <property type="project" value="UniProtKB-KW"/>
</dbReference>
<gene>
    <name evidence="6" type="primary">xerC_197</name>
    <name evidence="6" type="ORF">SDC9_127914</name>
</gene>
<dbReference type="InterPro" id="IPR011010">
    <property type="entry name" value="DNA_brk_join_enz"/>
</dbReference>
<sequence length="335" mass="38223">MPISTTTDFAKQVQSFLCDYLPSQRNYSRNTISSYRDTLRLFVRFLIEEKHLSIARFHMKDFTRELVLEFLKYISLSCRPSTVNNRLSSLKSFATFCQSDCMDELSSLLNVTNIKQLRTECRTVRFLDKETVSQVINLPDISDFKGLRHRVILCTLYDTGARVQELCDITMKDLYLDSKPPRVTLHGKGTKTRTVPITSELSTLLKAYLKRLQGPHALPDSWLVINKSGGKMTRDGVDYIVKKYFRLAFPNSEEQVHPHVFRHSKASHLLASGVPIVYIRDFLGHADLETTMIYAKADTELKSKAINALAPKIVGEGIQTDWNIDGDLMDFLSSV</sequence>
<dbReference type="InterPro" id="IPR050090">
    <property type="entry name" value="Tyrosine_recombinase_XerCD"/>
</dbReference>
<dbReference type="SUPFAM" id="SSF56349">
    <property type="entry name" value="DNA breaking-rejoining enzymes"/>
    <property type="match status" value="1"/>
</dbReference>
<dbReference type="InterPro" id="IPR044068">
    <property type="entry name" value="CB"/>
</dbReference>
<feature type="domain" description="Tyr recombinase" evidence="4">
    <location>
        <begin position="122"/>
        <end position="307"/>
    </location>
</feature>
<keyword evidence="2" id="KW-0238">DNA-binding</keyword>
<dbReference type="GO" id="GO:0003677">
    <property type="term" value="F:DNA binding"/>
    <property type="evidence" value="ECO:0007669"/>
    <property type="project" value="UniProtKB-KW"/>
</dbReference>
<evidence type="ECO:0000259" key="5">
    <source>
        <dbReference type="PROSITE" id="PS51900"/>
    </source>
</evidence>
<dbReference type="PANTHER" id="PTHR30349:SF41">
    <property type="entry name" value="INTEGRASE_RECOMBINASE PROTEIN MJ0367-RELATED"/>
    <property type="match status" value="1"/>
</dbReference>
<dbReference type="AlphaFoldDB" id="A0A645CVE8"/>